<comment type="caution">
    <text evidence="2">The sequence shown here is derived from an EMBL/GenBank/DDBJ whole genome shotgun (WGS) entry which is preliminary data.</text>
</comment>
<feature type="compositionally biased region" description="Pro residues" evidence="1">
    <location>
        <begin position="120"/>
        <end position="131"/>
    </location>
</feature>
<evidence type="ECO:0000313" key="3">
    <source>
        <dbReference type="Proteomes" id="UP000004816"/>
    </source>
</evidence>
<evidence type="ECO:0000256" key="1">
    <source>
        <dbReference type="SAM" id="MobiDB-lite"/>
    </source>
</evidence>
<feature type="region of interest" description="Disordered" evidence="1">
    <location>
        <begin position="91"/>
        <end position="151"/>
    </location>
</feature>
<proteinExistence type="predicted"/>
<dbReference type="STRING" id="679197.HMPREF9336_00420"/>
<dbReference type="RefSeq" id="WP_007467365.1">
    <property type="nucleotide sequence ID" value="NZ_KI391954.1"/>
</dbReference>
<keyword evidence="3" id="KW-1185">Reference proteome</keyword>
<gene>
    <name evidence="2" type="ORF">HMPREF9336_00420</name>
</gene>
<name>E5XLQ1_SEGRC</name>
<dbReference type="EMBL" id="ACZI02000003">
    <property type="protein sequence ID" value="EFV14729.1"/>
    <property type="molecule type" value="Genomic_DNA"/>
</dbReference>
<dbReference type="AlphaFoldDB" id="E5XLQ1"/>
<dbReference type="HOGENOM" id="CLU_1730125_0_0_11"/>
<organism evidence="2 3">
    <name type="scientific">Segniliparus rugosus (strain ATCC BAA-974 / DSM 45345 / CCUG 50838 / CIP 108380 / JCM 13579 / CDC 945)</name>
    <dbReference type="NCBI Taxonomy" id="679197"/>
    <lineage>
        <taxon>Bacteria</taxon>
        <taxon>Bacillati</taxon>
        <taxon>Actinomycetota</taxon>
        <taxon>Actinomycetes</taxon>
        <taxon>Mycobacteriales</taxon>
        <taxon>Segniliparaceae</taxon>
        <taxon>Segniliparus</taxon>
    </lineage>
</organism>
<dbReference type="Proteomes" id="UP000004816">
    <property type="component" value="Unassembled WGS sequence"/>
</dbReference>
<reference evidence="2 3" key="1">
    <citation type="journal article" date="2011" name="Stand. Genomic Sci.">
        <title>High quality draft genome sequence of Segniliparus rugosus CDC 945(T)= (ATCC BAA-974(T)).</title>
        <authorList>
            <person name="Earl A.M."/>
            <person name="Desjardins C.A."/>
            <person name="Fitzgerald M.G."/>
            <person name="Arachchi H.M."/>
            <person name="Zeng Q."/>
            <person name="Mehta T."/>
            <person name="Griggs A."/>
            <person name="Birren B.W."/>
            <person name="Toney N.C."/>
            <person name="Carr J."/>
            <person name="Posey J."/>
            <person name="Butler W.R."/>
        </authorList>
    </citation>
    <scope>NUCLEOTIDE SEQUENCE [LARGE SCALE GENOMIC DNA]</scope>
    <source>
        <strain evidence="3">ATCC BAA-974 / DSM 45345 / CCUG 50838 / CIP 108380 / JCM 13579 / CDC 945</strain>
    </source>
</reference>
<sequence length="151" mass="16096">MSEQGGLTQSPAALERIHQAYMRHKAAMVDAEARAMKEADAGLGSASWAFGRSNPDADQARDRCLEQAGAMANAIKALGAWSDSWWQRVTEGHGHVQDSDEVAQAQFDKARKEMEDAQRPAPPPPPAPPGSPRVLAPGEPGSRPSSTQGEV</sequence>
<feature type="compositionally biased region" description="Basic and acidic residues" evidence="1">
    <location>
        <begin position="108"/>
        <end position="118"/>
    </location>
</feature>
<protein>
    <submittedName>
        <fullName evidence="2">Uncharacterized protein</fullName>
    </submittedName>
</protein>
<evidence type="ECO:0000313" key="2">
    <source>
        <dbReference type="EMBL" id="EFV14729.1"/>
    </source>
</evidence>
<accession>E5XLQ1</accession>